<keyword evidence="10" id="KW-1185">Reference proteome</keyword>
<protein>
    <submittedName>
        <fullName evidence="9">Mrp family chromosome partitioning ATPase</fullName>
    </submittedName>
</protein>
<keyword evidence="3" id="KW-1003">Cell membrane</keyword>
<reference evidence="9 10" key="1">
    <citation type="submission" date="2020-08" db="EMBL/GenBank/DDBJ databases">
        <title>Genomic Encyclopedia of Type Strains, Phase IV (KMG-IV): sequencing the most valuable type-strain genomes for metagenomic binning, comparative biology and taxonomic classification.</title>
        <authorList>
            <person name="Goeker M."/>
        </authorList>
    </citation>
    <scope>NUCLEOTIDE SEQUENCE [LARGE SCALE GENOMIC DNA]</scope>
    <source>
        <strain evidence="9 10">YIM 65646</strain>
    </source>
</reference>
<keyword evidence="5" id="KW-1133">Transmembrane helix</keyword>
<dbReference type="InterPro" id="IPR027417">
    <property type="entry name" value="P-loop_NTPase"/>
</dbReference>
<keyword evidence="6" id="KW-0472">Membrane</keyword>
<gene>
    <name evidence="9" type="ORF">HNR73_001236</name>
</gene>
<dbReference type="AlphaFoldDB" id="A0A841FL85"/>
<evidence type="ECO:0000256" key="6">
    <source>
        <dbReference type="ARBA" id="ARBA00023136"/>
    </source>
</evidence>
<keyword evidence="4" id="KW-0812">Transmembrane</keyword>
<evidence type="ECO:0000256" key="7">
    <source>
        <dbReference type="SAM" id="MobiDB-lite"/>
    </source>
</evidence>
<dbReference type="Pfam" id="PF02706">
    <property type="entry name" value="Wzz"/>
    <property type="match status" value="1"/>
</dbReference>
<dbReference type="PANTHER" id="PTHR32309">
    <property type="entry name" value="TYROSINE-PROTEIN KINASE"/>
    <property type="match status" value="1"/>
</dbReference>
<dbReference type="RefSeq" id="WP_184786250.1">
    <property type="nucleotide sequence ID" value="NZ_BONT01000097.1"/>
</dbReference>
<feature type="domain" description="Polysaccharide chain length determinant N-terminal" evidence="8">
    <location>
        <begin position="14"/>
        <end position="92"/>
    </location>
</feature>
<proteinExistence type="inferred from homology"/>
<comment type="similarity">
    <text evidence="2">Belongs to the CpsC/CapA family.</text>
</comment>
<comment type="caution">
    <text evidence="9">The sequence shown here is derived from an EMBL/GenBank/DDBJ whole genome shotgun (WGS) entry which is preliminary data.</text>
</comment>
<dbReference type="Proteomes" id="UP000548476">
    <property type="component" value="Unassembled WGS sequence"/>
</dbReference>
<evidence type="ECO:0000256" key="2">
    <source>
        <dbReference type="ARBA" id="ARBA00006683"/>
    </source>
</evidence>
<evidence type="ECO:0000259" key="8">
    <source>
        <dbReference type="Pfam" id="PF02706"/>
    </source>
</evidence>
<evidence type="ECO:0000256" key="3">
    <source>
        <dbReference type="ARBA" id="ARBA00022475"/>
    </source>
</evidence>
<dbReference type="PANTHER" id="PTHR32309:SF13">
    <property type="entry name" value="FERRIC ENTEROBACTIN TRANSPORT PROTEIN FEPE"/>
    <property type="match status" value="1"/>
</dbReference>
<evidence type="ECO:0000313" key="9">
    <source>
        <dbReference type="EMBL" id="MBB6033389.1"/>
    </source>
</evidence>
<organism evidence="9 10">
    <name type="scientific">Phytomonospora endophytica</name>
    <dbReference type="NCBI Taxonomy" id="714109"/>
    <lineage>
        <taxon>Bacteria</taxon>
        <taxon>Bacillati</taxon>
        <taxon>Actinomycetota</taxon>
        <taxon>Actinomycetes</taxon>
        <taxon>Micromonosporales</taxon>
        <taxon>Micromonosporaceae</taxon>
        <taxon>Phytomonospora</taxon>
    </lineage>
</organism>
<dbReference type="InterPro" id="IPR003856">
    <property type="entry name" value="LPS_length_determ_N"/>
</dbReference>
<comment type="subcellular location">
    <subcellularLocation>
        <location evidence="1">Cell membrane</location>
        <topology evidence="1">Multi-pass membrane protein</topology>
    </subcellularLocation>
</comment>
<evidence type="ECO:0000256" key="4">
    <source>
        <dbReference type="ARBA" id="ARBA00022692"/>
    </source>
</evidence>
<dbReference type="Gene3D" id="3.40.50.300">
    <property type="entry name" value="P-loop containing nucleotide triphosphate hydrolases"/>
    <property type="match status" value="1"/>
</dbReference>
<dbReference type="EMBL" id="JACHGT010000002">
    <property type="protein sequence ID" value="MBB6033389.1"/>
    <property type="molecule type" value="Genomic_DNA"/>
</dbReference>
<evidence type="ECO:0000256" key="5">
    <source>
        <dbReference type="ARBA" id="ARBA00022989"/>
    </source>
</evidence>
<accession>A0A841FL85</accession>
<name>A0A841FL85_9ACTN</name>
<sequence length="592" mass="60731">MAMDARGTTSTYHLGDVLVAVRRGRWLLLALLAAGLLAGGAVAVASPKVYESRAQVLVRPTGVDSVNVEGGRTKSELNLDTEAQLVRSTEVAALAHDLLASPREPGELSARVTVEVPANTSVLTIGFAGDSAAEARDGAAAFAAAYLAHRENSAREVIEAEIATVDASLETLRGEFSEVSAKLAGAGSRDPQAPVWNSNRDLVQTQIEELAARRAELDNKLSTLAGGRVISEAALPESASSPVVWLDLAGGGTAGLLLGFGAVIARERFSRRVRRAADLPERCGVPLLGELPASVAPKFADVYGAYGPPGKLFGRLRNELAATLLAPAAHADASRPGSGPVLLVVGIDPGPAATVVAANLAAAFARIDRPVAAVAAHASPYLALPDLLGTPSVPGLAEVITGRADLDEVANRAARHPHLTVIGAGSAARASGWPTDTMRQVVGALSQSAELVVVESPPAGGGDDAQRLAAAADAVLLVVESERTRLGAVVDLAEQLRRVNTPLLGAVVLPRLRPPAITPVEVPTVQAGAAGKPASPIALRFDGREPAAAEQPTQVLPVVAAAIPAQHEGDAEKPGPRPRRSSTVDGRSCGRG</sequence>
<feature type="region of interest" description="Disordered" evidence="7">
    <location>
        <begin position="562"/>
        <end position="592"/>
    </location>
</feature>
<evidence type="ECO:0000256" key="1">
    <source>
        <dbReference type="ARBA" id="ARBA00004651"/>
    </source>
</evidence>
<dbReference type="InterPro" id="IPR050445">
    <property type="entry name" value="Bact_polysacc_biosynth/exp"/>
</dbReference>
<dbReference type="GO" id="GO:0005886">
    <property type="term" value="C:plasma membrane"/>
    <property type="evidence" value="ECO:0007669"/>
    <property type="project" value="UniProtKB-SubCell"/>
</dbReference>
<evidence type="ECO:0000313" key="10">
    <source>
        <dbReference type="Proteomes" id="UP000548476"/>
    </source>
</evidence>
<dbReference type="SUPFAM" id="SSF52540">
    <property type="entry name" value="P-loop containing nucleoside triphosphate hydrolases"/>
    <property type="match status" value="1"/>
</dbReference>